<gene>
    <name evidence="3" type="ORF">ABFZ84_13755</name>
</gene>
<comment type="caution">
    <text evidence="3">The sequence shown here is derived from an EMBL/GenBank/DDBJ whole genome shotgun (WGS) entry which is preliminary data.</text>
</comment>
<reference evidence="3 4" key="1">
    <citation type="submission" date="2024-05" db="EMBL/GenBank/DDBJ databases">
        <title>Three bacterial strains, DH-69, EH-24, and ECK-19 isolated from coastal sediments.</title>
        <authorList>
            <person name="Ye Y.-Q."/>
            <person name="Du Z.-J."/>
        </authorList>
    </citation>
    <scope>NUCLEOTIDE SEQUENCE [LARGE SCALE GENOMIC DNA]</scope>
    <source>
        <strain evidence="3 4">ECK-19</strain>
    </source>
</reference>
<feature type="region of interest" description="Disordered" evidence="1">
    <location>
        <begin position="20"/>
        <end position="46"/>
    </location>
</feature>
<evidence type="ECO:0000259" key="2">
    <source>
        <dbReference type="Pfam" id="PF07238"/>
    </source>
</evidence>
<dbReference type="SUPFAM" id="SSF141371">
    <property type="entry name" value="PilZ domain-like"/>
    <property type="match status" value="1"/>
</dbReference>
<accession>A0ABV3Z811</accession>
<organism evidence="3 4">
    <name type="scientific">Hyphococcus lacteus</name>
    <dbReference type="NCBI Taxonomy" id="3143536"/>
    <lineage>
        <taxon>Bacteria</taxon>
        <taxon>Pseudomonadati</taxon>
        <taxon>Pseudomonadota</taxon>
        <taxon>Alphaproteobacteria</taxon>
        <taxon>Parvularculales</taxon>
        <taxon>Parvularculaceae</taxon>
        <taxon>Hyphococcus</taxon>
    </lineage>
</organism>
<dbReference type="Pfam" id="PF07238">
    <property type="entry name" value="PilZ"/>
    <property type="match status" value="1"/>
</dbReference>
<evidence type="ECO:0000313" key="4">
    <source>
        <dbReference type="Proteomes" id="UP001560685"/>
    </source>
</evidence>
<name>A0ABV3Z811_9PROT</name>
<evidence type="ECO:0000313" key="3">
    <source>
        <dbReference type="EMBL" id="MEX6634613.1"/>
    </source>
</evidence>
<feature type="domain" description="PilZ" evidence="2">
    <location>
        <begin position="39"/>
        <end position="122"/>
    </location>
</feature>
<keyword evidence="4" id="KW-1185">Reference proteome</keyword>
<dbReference type="Proteomes" id="UP001560685">
    <property type="component" value="Unassembled WGS sequence"/>
</dbReference>
<dbReference type="EMBL" id="JBEHZE010000002">
    <property type="protein sequence ID" value="MEX6634613.1"/>
    <property type="molecule type" value="Genomic_DNA"/>
</dbReference>
<proteinExistence type="predicted"/>
<dbReference type="InterPro" id="IPR009875">
    <property type="entry name" value="PilZ_domain"/>
</dbReference>
<protein>
    <submittedName>
        <fullName evidence="3">PilZ domain-containing protein</fullName>
    </submittedName>
</protein>
<dbReference type="Gene3D" id="2.40.10.220">
    <property type="entry name" value="predicted glycosyltransferase like domains"/>
    <property type="match status" value="1"/>
</dbReference>
<evidence type="ECO:0000256" key="1">
    <source>
        <dbReference type="SAM" id="MobiDB-lite"/>
    </source>
</evidence>
<sequence length="131" mass="14634">MAKKDKNRIANRLAAISSAAPTISDVRIPPPKRRGPPQREPREPVFRPGKLFLSRTHHIRCVIRNVSPSGAYLHVEGDHPLPPIVVLRFQQTGVTKKARVVWQNETEVGLQFIKDMTPDQESATEPTGDEG</sequence>
<dbReference type="RefSeq" id="WP_369314658.1">
    <property type="nucleotide sequence ID" value="NZ_JBEHZE010000002.1"/>
</dbReference>